<feature type="domain" description="ABC transporter" evidence="4">
    <location>
        <begin position="10"/>
        <end position="243"/>
    </location>
</feature>
<name>A0ABQ7FGB8_9ACTN</name>
<keyword evidence="3 5" id="KW-0067">ATP-binding</keyword>
<dbReference type="SMART" id="SM00382">
    <property type="entry name" value="AAA"/>
    <property type="match status" value="1"/>
</dbReference>
<evidence type="ECO:0000259" key="4">
    <source>
        <dbReference type="PROSITE" id="PS50893"/>
    </source>
</evidence>
<keyword evidence="6" id="KW-1185">Reference proteome</keyword>
<accession>A0ABQ7FGB8</accession>
<keyword evidence="2" id="KW-0547">Nucleotide-binding</keyword>
<dbReference type="Pfam" id="PF00005">
    <property type="entry name" value="ABC_tran"/>
    <property type="match status" value="1"/>
</dbReference>
<evidence type="ECO:0000256" key="3">
    <source>
        <dbReference type="ARBA" id="ARBA00022840"/>
    </source>
</evidence>
<evidence type="ECO:0000256" key="2">
    <source>
        <dbReference type="ARBA" id="ARBA00022741"/>
    </source>
</evidence>
<protein>
    <submittedName>
        <fullName evidence="5">ATP-binding cassette domain-containing protein</fullName>
    </submittedName>
</protein>
<comment type="similarity">
    <text evidence="1">Belongs to the ABC transporter superfamily.</text>
</comment>
<dbReference type="InterPro" id="IPR003439">
    <property type="entry name" value="ABC_transporter-like_ATP-bd"/>
</dbReference>
<reference evidence="5 6" key="1">
    <citation type="submission" date="2019-10" db="EMBL/GenBank/DDBJ databases">
        <title>Streptomyces tenebrisbrunneis sp.nov., an endogenous actinomycete isolated from of Lycium ruthenicum.</title>
        <authorList>
            <person name="Ma L."/>
        </authorList>
    </citation>
    <scope>NUCLEOTIDE SEQUENCE [LARGE SCALE GENOMIC DNA]</scope>
    <source>
        <strain evidence="5 6">TRM 66187</strain>
    </source>
</reference>
<evidence type="ECO:0000313" key="5">
    <source>
        <dbReference type="EMBL" id="KAF4406298.1"/>
    </source>
</evidence>
<dbReference type="SUPFAM" id="SSF52540">
    <property type="entry name" value="P-loop containing nucleoside triphosphate hydrolases"/>
    <property type="match status" value="1"/>
</dbReference>
<dbReference type="Proteomes" id="UP000621266">
    <property type="component" value="Unassembled WGS sequence"/>
</dbReference>
<dbReference type="PROSITE" id="PS50893">
    <property type="entry name" value="ABC_TRANSPORTER_2"/>
    <property type="match status" value="1"/>
</dbReference>
<dbReference type="RefSeq" id="WP_098755115.1">
    <property type="nucleotide sequence ID" value="NZ_WHPN01000374.1"/>
</dbReference>
<dbReference type="PANTHER" id="PTHR24220:SF689">
    <property type="entry name" value="LIPOPROTEIN-RELEASING SYSTEM ATP-BINDING PROTEIN LOLD"/>
    <property type="match status" value="1"/>
</dbReference>
<gene>
    <name evidence="5" type="ORF">GCU69_25695</name>
</gene>
<evidence type="ECO:0000256" key="1">
    <source>
        <dbReference type="ARBA" id="ARBA00005417"/>
    </source>
</evidence>
<dbReference type="Gene3D" id="3.40.50.300">
    <property type="entry name" value="P-loop containing nucleotide triphosphate hydrolases"/>
    <property type="match status" value="1"/>
</dbReference>
<proteinExistence type="inferred from homology"/>
<dbReference type="InterPro" id="IPR015854">
    <property type="entry name" value="ABC_transpr_LolD-like"/>
</dbReference>
<sequence>MVAPPDNDVIRALSLHYAYGGTPALTGVSLGVRAGEVLAVSGPRGSGKTTLLQCLAGQLLPDSGEVWFNSSPVHTLGSLARERLRRERFGWIDTDPQLVPELTGWENAALPLLLRGTGARAARGKAVDWLERLDVGDCARKRPAALRQPQRQRVAIARALAAEPTVLFADDPTARLHRAERASVLRTLTAAARSHDITVLLATHDPDVSAEADRSVALLDGRLVGAPTANDDTQGRTACSLSV</sequence>
<dbReference type="GO" id="GO:0005524">
    <property type="term" value="F:ATP binding"/>
    <property type="evidence" value="ECO:0007669"/>
    <property type="project" value="UniProtKB-KW"/>
</dbReference>
<dbReference type="EMBL" id="WHPN01000374">
    <property type="protein sequence ID" value="KAF4406298.1"/>
    <property type="molecule type" value="Genomic_DNA"/>
</dbReference>
<comment type="caution">
    <text evidence="5">The sequence shown here is derived from an EMBL/GenBank/DDBJ whole genome shotgun (WGS) entry which is preliminary data.</text>
</comment>
<organism evidence="5 6">
    <name type="scientific">Streptomyces lycii</name>
    <dbReference type="NCBI Taxonomy" id="2654337"/>
    <lineage>
        <taxon>Bacteria</taxon>
        <taxon>Bacillati</taxon>
        <taxon>Actinomycetota</taxon>
        <taxon>Actinomycetes</taxon>
        <taxon>Kitasatosporales</taxon>
        <taxon>Streptomycetaceae</taxon>
        <taxon>Streptomyces</taxon>
    </lineage>
</organism>
<evidence type="ECO:0000313" key="6">
    <source>
        <dbReference type="Proteomes" id="UP000621266"/>
    </source>
</evidence>
<dbReference type="InterPro" id="IPR003593">
    <property type="entry name" value="AAA+_ATPase"/>
</dbReference>
<dbReference type="PANTHER" id="PTHR24220">
    <property type="entry name" value="IMPORT ATP-BINDING PROTEIN"/>
    <property type="match status" value="1"/>
</dbReference>
<dbReference type="InterPro" id="IPR027417">
    <property type="entry name" value="P-loop_NTPase"/>
</dbReference>